<evidence type="ECO:0000313" key="3">
    <source>
        <dbReference type="EMBL" id="MDA1384347.1"/>
    </source>
</evidence>
<dbReference type="SUPFAM" id="SSF55464">
    <property type="entry name" value="Origin of replication-binding domain, RBD-like"/>
    <property type="match status" value="1"/>
</dbReference>
<proteinExistence type="predicted"/>
<keyword evidence="6" id="KW-1185">Reference proteome</keyword>
<reference evidence="3" key="1">
    <citation type="submission" date="2022-12" db="EMBL/GenBank/DDBJ databases">
        <title>Gycomyces niveus sp.nov., a novel actinomycete isolated from soil in Shouguang.</title>
        <authorList>
            <person name="Yang X."/>
        </authorList>
    </citation>
    <scope>NUCLEOTIDE SEQUENCE</scope>
    <source>
        <strain evidence="3">DSM 44724</strain>
    </source>
</reference>
<gene>
    <name evidence="4" type="ORF">J2S69_002939</name>
    <name evidence="3" type="ORF">O2L01_05070</name>
</gene>
<feature type="region of interest" description="Disordered" evidence="1">
    <location>
        <begin position="192"/>
        <end position="222"/>
    </location>
</feature>
<feature type="domain" description="TrwC relaxase" evidence="2">
    <location>
        <begin position="2"/>
        <end position="69"/>
    </location>
</feature>
<name>A0A9X3SV58_9ACTN</name>
<comment type="caution">
    <text evidence="3">The sequence shown here is derived from an EMBL/GenBank/DDBJ whole genome shotgun (WGS) entry which is preliminary data.</text>
</comment>
<evidence type="ECO:0000313" key="4">
    <source>
        <dbReference type="EMBL" id="MDR7339220.1"/>
    </source>
</evidence>
<evidence type="ECO:0000313" key="6">
    <source>
        <dbReference type="Proteomes" id="UP001183604"/>
    </source>
</evidence>
<evidence type="ECO:0000256" key="1">
    <source>
        <dbReference type="SAM" id="MobiDB-lite"/>
    </source>
</evidence>
<dbReference type="AlphaFoldDB" id="A0A9X3SV58"/>
<dbReference type="Proteomes" id="UP001145799">
    <property type="component" value="Unassembled WGS sequence"/>
</dbReference>
<organism evidence="3 5">
    <name type="scientific">Glycomyces lechevalierae</name>
    <dbReference type="NCBI Taxonomy" id="256034"/>
    <lineage>
        <taxon>Bacteria</taxon>
        <taxon>Bacillati</taxon>
        <taxon>Actinomycetota</taxon>
        <taxon>Actinomycetes</taxon>
        <taxon>Glycomycetales</taxon>
        <taxon>Glycomycetaceae</taxon>
        <taxon>Glycomyces</taxon>
    </lineage>
</organism>
<accession>A0A9X3SV58</accession>
<dbReference type="Pfam" id="PF08751">
    <property type="entry name" value="TrwC"/>
    <property type="match status" value="1"/>
</dbReference>
<protein>
    <submittedName>
        <fullName evidence="3">Relaxase domain-containing protein</fullName>
    </submittedName>
</protein>
<dbReference type="EMBL" id="JAVDYD010000001">
    <property type="protein sequence ID" value="MDR7339220.1"/>
    <property type="molecule type" value="Genomic_DNA"/>
</dbReference>
<dbReference type="RefSeq" id="WP_270120787.1">
    <property type="nucleotide sequence ID" value="NZ_BAAAOM010000004.1"/>
</dbReference>
<evidence type="ECO:0000259" key="2">
    <source>
        <dbReference type="Pfam" id="PF08751"/>
    </source>
</evidence>
<sequence length="339" mass="37246">MAGYDLVFAPVKSAAMLWGLHSSRDVRAQVKWAHDAAVAEAMKYLEQHAAFTRVGAGGPAQVDSRGLAALAGRIGTLLMTEYVLRAELALPEGHPDLNPLENVGATTLIDTTLDRVGGAETEDGESIDLVRHWVGGHPQGALLLFVIDAPTPEDAEGGAEAILYEVLEENEPLEDWQVTKCEVNLNEEEFKQKLANPGTDPERSESRPQPPSDDSQDMASERDRWVEQFRTDAKQLRAFNIAKLSDDTITAESAAGALIWCTSLVLEDLFQGLEELSESGGTAEDADDTVLWQLPERFREHYTALFVKHMITAAVTVSNRLAQDEWQPPSASARRWRST</sequence>
<dbReference type="EMBL" id="JAPZVQ010000002">
    <property type="protein sequence ID" value="MDA1384347.1"/>
    <property type="molecule type" value="Genomic_DNA"/>
</dbReference>
<dbReference type="Proteomes" id="UP001183604">
    <property type="component" value="Unassembled WGS sequence"/>
</dbReference>
<dbReference type="InterPro" id="IPR014862">
    <property type="entry name" value="TrwC"/>
</dbReference>
<reference evidence="4 6" key="2">
    <citation type="submission" date="2023-07" db="EMBL/GenBank/DDBJ databases">
        <title>Sequencing the genomes of 1000 actinobacteria strains.</title>
        <authorList>
            <person name="Klenk H.-P."/>
        </authorList>
    </citation>
    <scope>NUCLEOTIDE SEQUENCE [LARGE SCALE GENOMIC DNA]</scope>
    <source>
        <strain evidence="4 6">DSM 44724</strain>
    </source>
</reference>
<evidence type="ECO:0000313" key="5">
    <source>
        <dbReference type="Proteomes" id="UP001145799"/>
    </source>
</evidence>